<dbReference type="EMBL" id="JANFVX010000001">
    <property type="protein sequence ID" value="MCW0342234.1"/>
    <property type="molecule type" value="Genomic_DNA"/>
</dbReference>
<reference evidence="1" key="1">
    <citation type="submission" date="2022-06" db="EMBL/GenBank/DDBJ databases">
        <title>Dynamics of rice microbiomes reveals core vertical transmitted seed endophytes.</title>
        <authorList>
            <person name="Liao K."/>
            <person name="Zhang X."/>
        </authorList>
    </citation>
    <scope>NUCLEOTIDE SEQUENCE</scope>
    <source>
        <strain evidence="1">JT1-17</strain>
    </source>
</reference>
<dbReference type="InterPro" id="IPR036937">
    <property type="entry name" value="Adhesion_dom_fimbrial_sf"/>
</dbReference>
<evidence type="ECO:0000313" key="2">
    <source>
        <dbReference type="Proteomes" id="UP001208888"/>
    </source>
</evidence>
<name>A0AAJ1CVH2_PANAN</name>
<sequence>MRDERLRRLIICALLVTTECHSVSYRWPYLTFVEINRSATGKLEYIGHMGTATINDDSITNKSTVAEVMQRRGIDADWANRYWWGTYVRQKTNGNVLADHAYIRKERQILGDTWVEAANKLAGWYGSGTMRIARTQDVVEGNECVATGAWGVDPDLPNWNTWKRYVWNGGVTGECIGTPPVDQWCAMKTPVVEIAYGTLTLKDADGSNKTAGVTVECTAGMKYTLRLQDANNETTLDNGGRVTWQAGGQALGKTLTGEAGENGVDLTATLHGPFERTGEFKGSGILFVSYP</sequence>
<dbReference type="GO" id="GO:0009289">
    <property type="term" value="C:pilus"/>
    <property type="evidence" value="ECO:0007669"/>
    <property type="project" value="InterPro"/>
</dbReference>
<organism evidence="1 2">
    <name type="scientific">Pantoea ananas</name>
    <name type="common">Erwinia uredovora</name>
    <dbReference type="NCBI Taxonomy" id="553"/>
    <lineage>
        <taxon>Bacteria</taxon>
        <taxon>Pseudomonadati</taxon>
        <taxon>Pseudomonadota</taxon>
        <taxon>Gammaproteobacteria</taxon>
        <taxon>Enterobacterales</taxon>
        <taxon>Erwiniaceae</taxon>
        <taxon>Pantoea</taxon>
    </lineage>
</organism>
<accession>A0AAJ1CVH2</accession>
<gene>
    <name evidence="1" type="ORF">NB703_000327</name>
</gene>
<dbReference type="Gene3D" id="2.60.40.1090">
    <property type="entry name" value="Fimbrial-type adhesion domain"/>
    <property type="match status" value="1"/>
</dbReference>
<dbReference type="GO" id="GO:0007155">
    <property type="term" value="P:cell adhesion"/>
    <property type="evidence" value="ECO:0007669"/>
    <property type="project" value="InterPro"/>
</dbReference>
<dbReference type="AlphaFoldDB" id="A0AAJ1CVH2"/>
<proteinExistence type="predicted"/>
<comment type="caution">
    <text evidence="1">The sequence shown here is derived from an EMBL/GenBank/DDBJ whole genome shotgun (WGS) entry which is preliminary data.</text>
</comment>
<evidence type="ECO:0008006" key="3">
    <source>
        <dbReference type="Google" id="ProtNLM"/>
    </source>
</evidence>
<evidence type="ECO:0000313" key="1">
    <source>
        <dbReference type="EMBL" id="MCW0342234.1"/>
    </source>
</evidence>
<dbReference type="Proteomes" id="UP001208888">
    <property type="component" value="Unassembled WGS sequence"/>
</dbReference>
<protein>
    <recommendedName>
        <fullName evidence="3">Adhesin</fullName>
    </recommendedName>
</protein>
<dbReference type="RefSeq" id="WP_028723903.1">
    <property type="nucleotide sequence ID" value="NZ_CP060818.1"/>
</dbReference>